<dbReference type="CDD" id="cd02809">
    <property type="entry name" value="alpha_hydroxyacid_oxid_FMN"/>
    <property type="match status" value="1"/>
</dbReference>
<feature type="binding site" evidence="7">
    <location>
        <position position="132"/>
    </location>
    <ligand>
        <name>glyoxylate</name>
        <dbReference type="ChEBI" id="CHEBI:36655"/>
    </ligand>
</feature>
<dbReference type="InterPro" id="IPR012133">
    <property type="entry name" value="Alpha-hydoxy_acid_DH_FMN"/>
</dbReference>
<feature type="domain" description="FMN hydroxy acid dehydrogenase" evidence="8">
    <location>
        <begin position="24"/>
        <end position="405"/>
    </location>
</feature>
<evidence type="ECO:0000256" key="6">
    <source>
        <dbReference type="PIRSR" id="PIRSR000138-1"/>
    </source>
</evidence>
<keyword evidence="3 7" id="KW-0288">FMN</keyword>
<dbReference type="InterPro" id="IPR008259">
    <property type="entry name" value="FMN_hydac_DH_AS"/>
</dbReference>
<feature type="active site" description="Proton acceptor" evidence="6">
    <location>
        <position position="303"/>
    </location>
</feature>
<dbReference type="Proteomes" id="UP000199245">
    <property type="component" value="Unassembled WGS sequence"/>
</dbReference>
<evidence type="ECO:0000256" key="2">
    <source>
        <dbReference type="ARBA" id="ARBA00022630"/>
    </source>
</evidence>
<dbReference type="EMBL" id="FMZW01000022">
    <property type="protein sequence ID" value="SDE25338.1"/>
    <property type="molecule type" value="Genomic_DNA"/>
</dbReference>
<evidence type="ECO:0000313" key="9">
    <source>
        <dbReference type="EMBL" id="SDE25338.1"/>
    </source>
</evidence>
<feature type="binding site" evidence="7">
    <location>
        <position position="279"/>
    </location>
    <ligand>
        <name>FMN</name>
        <dbReference type="ChEBI" id="CHEBI:58210"/>
    </ligand>
</feature>
<dbReference type="PIRSF" id="PIRSF000138">
    <property type="entry name" value="Al-hdrx_acd_dh"/>
    <property type="match status" value="1"/>
</dbReference>
<dbReference type="InterPro" id="IPR000262">
    <property type="entry name" value="FMN-dep_DH"/>
</dbReference>
<dbReference type="InterPro" id="IPR013785">
    <property type="entry name" value="Aldolase_TIM"/>
</dbReference>
<comment type="similarity">
    <text evidence="5">Belongs to the FMN-dependent alpha-hydroxy acid dehydrogenase family.</text>
</comment>
<keyword evidence="4" id="KW-0560">Oxidoreductase</keyword>
<proteinExistence type="inferred from homology"/>
<feature type="binding site" evidence="7">
    <location>
        <position position="180"/>
    </location>
    <ligand>
        <name>FMN</name>
        <dbReference type="ChEBI" id="CHEBI:58210"/>
    </ligand>
</feature>
<evidence type="ECO:0000259" key="8">
    <source>
        <dbReference type="PROSITE" id="PS51349"/>
    </source>
</evidence>
<organism evidence="9 10">
    <name type="scientific">Bradyrhizobium brasilense</name>
    <dbReference type="NCBI Taxonomy" id="1419277"/>
    <lineage>
        <taxon>Bacteria</taxon>
        <taxon>Pseudomonadati</taxon>
        <taxon>Pseudomonadota</taxon>
        <taxon>Alphaproteobacteria</taxon>
        <taxon>Hyphomicrobiales</taxon>
        <taxon>Nitrobacteraceae</taxon>
        <taxon>Bradyrhizobium</taxon>
    </lineage>
</organism>
<sequence length="405" mass="44637">MHDRTAAPSPPPVTVNRAAPAVPRHLRRYLTLDDFEPQARRLLPKFLYGYISGGAETDMARTDNRRAFEEYGFVPRVLQDVSGRDQTTTLFGKSYASPFGIPPMGSSALCAYRGDIVLTRAASAANIPMILSASSLITLEDVRAANPSAWYQAYLAGLPERIEPLVDRVAAAGYDTFVVTADVPVPPNRENNIRNGFQVPLEITPRVFWDTITHPDWLLNTWARTVFNHGMPHFENMDAKQGPPVLSKNLMRNIGSRDQLAWKHVELIRKRWSGKLVVKGLIAPEDARLAREHGCDGVMVSNHGGRQLDYTVSGLRTLPEIAAQKGNMTVMVDGGIRRGTDVIKALALGADFVWVGRPFLYAAVVAGEAGVARAISLLHAEIDRDLALLGIRSLKEITPDLVRKF</sequence>
<name>A0A1G7BDZ7_9BRAD</name>
<feature type="binding site" evidence="7">
    <location>
        <begin position="333"/>
        <end position="337"/>
    </location>
    <ligand>
        <name>FMN</name>
        <dbReference type="ChEBI" id="CHEBI:58210"/>
    </ligand>
</feature>
<evidence type="ECO:0000256" key="5">
    <source>
        <dbReference type="ARBA" id="ARBA00024042"/>
    </source>
</evidence>
<gene>
    <name evidence="9" type="ORF">SAMN05216337_1022122</name>
</gene>
<dbReference type="PANTHER" id="PTHR10578:SF107">
    <property type="entry name" value="2-HYDROXYACID OXIDASE 1"/>
    <property type="match status" value="1"/>
</dbReference>
<evidence type="ECO:0000256" key="7">
    <source>
        <dbReference type="PIRSR" id="PIRSR000138-2"/>
    </source>
</evidence>
<feature type="binding site" evidence="7">
    <location>
        <position position="50"/>
    </location>
    <ligand>
        <name>glyoxylate</name>
        <dbReference type="ChEBI" id="CHEBI:36655"/>
    </ligand>
</feature>
<dbReference type="Gene3D" id="3.20.20.70">
    <property type="entry name" value="Aldolase class I"/>
    <property type="match status" value="1"/>
</dbReference>
<feature type="binding site" evidence="7">
    <location>
        <position position="154"/>
    </location>
    <ligand>
        <name>glyoxylate</name>
        <dbReference type="ChEBI" id="CHEBI:36655"/>
    </ligand>
</feature>
<protein>
    <submittedName>
        <fullName evidence="9">L-lactate dehydrogenase (Cytochrome)</fullName>
    </submittedName>
</protein>
<dbReference type="SUPFAM" id="SSF51395">
    <property type="entry name" value="FMN-linked oxidoreductases"/>
    <property type="match status" value="1"/>
</dbReference>
<dbReference type="GO" id="GO:0010181">
    <property type="term" value="F:FMN binding"/>
    <property type="evidence" value="ECO:0007669"/>
    <property type="project" value="InterPro"/>
</dbReference>
<evidence type="ECO:0000256" key="1">
    <source>
        <dbReference type="ARBA" id="ARBA00001917"/>
    </source>
</evidence>
<evidence type="ECO:0000256" key="3">
    <source>
        <dbReference type="ARBA" id="ARBA00022643"/>
    </source>
</evidence>
<feature type="binding site" evidence="7">
    <location>
        <position position="152"/>
    </location>
    <ligand>
        <name>FMN</name>
        <dbReference type="ChEBI" id="CHEBI:58210"/>
    </ligand>
</feature>
<keyword evidence="2 7" id="KW-0285">Flavoprotein</keyword>
<dbReference type="GO" id="GO:0016614">
    <property type="term" value="F:oxidoreductase activity, acting on CH-OH group of donors"/>
    <property type="evidence" value="ECO:0007669"/>
    <property type="project" value="UniProtKB-ARBA"/>
</dbReference>
<dbReference type="PANTHER" id="PTHR10578">
    <property type="entry name" value="S -2-HYDROXY-ACID OXIDASE-RELATED"/>
    <property type="match status" value="1"/>
</dbReference>
<comment type="cofactor">
    <cofactor evidence="1">
        <name>FMN</name>
        <dbReference type="ChEBI" id="CHEBI:58210"/>
    </cofactor>
</comment>
<dbReference type="Pfam" id="PF01070">
    <property type="entry name" value="FMN_dh"/>
    <property type="match status" value="1"/>
</dbReference>
<feature type="binding site" evidence="7">
    <location>
        <begin position="103"/>
        <end position="105"/>
    </location>
    <ligand>
        <name>FMN</name>
        <dbReference type="ChEBI" id="CHEBI:58210"/>
    </ligand>
</feature>
<feature type="binding site" evidence="7">
    <location>
        <position position="301"/>
    </location>
    <ligand>
        <name>FMN</name>
        <dbReference type="ChEBI" id="CHEBI:58210"/>
    </ligand>
</feature>
<dbReference type="FunFam" id="3.20.20.70:FF:000029">
    <property type="entry name" value="L-lactate dehydrogenase"/>
    <property type="match status" value="1"/>
</dbReference>
<feature type="binding site" evidence="7">
    <location>
        <begin position="356"/>
        <end position="357"/>
    </location>
    <ligand>
        <name>FMN</name>
        <dbReference type="ChEBI" id="CHEBI:58210"/>
    </ligand>
</feature>
<dbReference type="AlphaFoldDB" id="A0A1G7BDZ7"/>
<dbReference type="RefSeq" id="WP_312010018.1">
    <property type="nucleotide sequence ID" value="NZ_FMZW01000022.1"/>
</dbReference>
<dbReference type="InterPro" id="IPR037396">
    <property type="entry name" value="FMN_HAD"/>
</dbReference>
<feature type="binding site" evidence="7">
    <location>
        <position position="306"/>
    </location>
    <ligand>
        <name>glyoxylate</name>
        <dbReference type="ChEBI" id="CHEBI:36655"/>
    </ligand>
</feature>
<dbReference type="PROSITE" id="PS00557">
    <property type="entry name" value="FMN_HYDROXY_ACID_DH_1"/>
    <property type="match status" value="1"/>
</dbReference>
<reference evidence="9 10" key="1">
    <citation type="submission" date="2016-10" db="EMBL/GenBank/DDBJ databases">
        <authorList>
            <person name="de Groot N.N."/>
        </authorList>
    </citation>
    <scope>NUCLEOTIDE SEQUENCE [LARGE SCALE GENOMIC DNA]</scope>
    <source>
        <strain evidence="9 10">R5</strain>
    </source>
</reference>
<accession>A0A1G7BDZ7</accession>
<feature type="binding site" evidence="7">
    <location>
        <position position="189"/>
    </location>
    <ligand>
        <name>glyoxylate</name>
        <dbReference type="ChEBI" id="CHEBI:36655"/>
    </ligand>
</feature>
<evidence type="ECO:0000313" key="10">
    <source>
        <dbReference type="Proteomes" id="UP000199245"/>
    </source>
</evidence>
<feature type="binding site" evidence="7">
    <location>
        <position position="303"/>
    </location>
    <ligand>
        <name>glyoxylate</name>
        <dbReference type="ChEBI" id="CHEBI:36655"/>
    </ligand>
</feature>
<evidence type="ECO:0000256" key="4">
    <source>
        <dbReference type="ARBA" id="ARBA00023002"/>
    </source>
</evidence>
<dbReference type="PROSITE" id="PS51349">
    <property type="entry name" value="FMN_HYDROXY_ACID_DH_2"/>
    <property type="match status" value="1"/>
</dbReference>